<accession>A0A135Z3T2</accession>
<evidence type="ECO:0000313" key="3">
    <source>
        <dbReference type="Proteomes" id="UP000070505"/>
    </source>
</evidence>
<evidence type="ECO:0008006" key="4">
    <source>
        <dbReference type="Google" id="ProtNLM"/>
    </source>
</evidence>
<feature type="transmembrane region" description="Helical" evidence="1">
    <location>
        <begin position="204"/>
        <end position="229"/>
    </location>
</feature>
<dbReference type="PATRIC" id="fig|2702.101.peg.1112"/>
<organism evidence="2 3">
    <name type="scientific">Gardnerella vaginalis</name>
    <dbReference type="NCBI Taxonomy" id="2702"/>
    <lineage>
        <taxon>Bacteria</taxon>
        <taxon>Bacillati</taxon>
        <taxon>Actinomycetota</taxon>
        <taxon>Actinomycetes</taxon>
        <taxon>Bifidobacteriales</taxon>
        <taxon>Bifidobacteriaceae</taxon>
        <taxon>Gardnerella</taxon>
    </lineage>
</organism>
<keyword evidence="1" id="KW-0812">Transmembrane</keyword>
<evidence type="ECO:0000256" key="1">
    <source>
        <dbReference type="SAM" id="Phobius"/>
    </source>
</evidence>
<keyword evidence="1" id="KW-0472">Membrane</keyword>
<name>A0A135Z3T2_GARVA</name>
<dbReference type="AlphaFoldDB" id="A0A135Z3T2"/>
<dbReference type="Proteomes" id="UP000070505">
    <property type="component" value="Unassembled WGS sequence"/>
</dbReference>
<protein>
    <recommendedName>
        <fullName evidence="4">Pilus assembly protein</fullName>
    </recommendedName>
</protein>
<keyword evidence="1" id="KW-1133">Transmembrane helix</keyword>
<dbReference type="EMBL" id="LSRC01000047">
    <property type="protein sequence ID" value="KXI16305.1"/>
    <property type="molecule type" value="Genomic_DNA"/>
</dbReference>
<proteinExistence type="predicted"/>
<reference evidence="2 3" key="1">
    <citation type="submission" date="2016-02" db="EMBL/GenBank/DDBJ databases">
        <authorList>
            <person name="Wen L."/>
            <person name="He K."/>
            <person name="Yang H."/>
        </authorList>
    </citation>
    <scope>NUCLEOTIDE SEQUENCE [LARGE SCALE GENOMIC DNA]</scope>
    <source>
        <strain evidence="2 3">CMW7778B</strain>
    </source>
</reference>
<sequence length="230" mass="25527">MNFMNASNQLLFIAFLVSIIVCQCVSYKSDCISLGNRASNDLSASRMSYTKNNSFIKLSPVLGLHMIIVALESGSSLPFAIEAVGSVFESNGEWMRAVAFALKKGSTWEESWSSTYVLQNNVCRDRSNFSVCRILGFTMLVRNKSLSYKNTDYPLLAKWLSKSLRESWYNGIPSLPILKAVLKNYGYTMQNAAKQEAAKLSVRLLLPVGLCFLPAFICIGILPTVASFIQ</sequence>
<comment type="caution">
    <text evidence="2">The sequence shown here is derived from an EMBL/GenBank/DDBJ whole genome shotgun (WGS) entry which is preliminary data.</text>
</comment>
<gene>
    <name evidence="2" type="ORF">HMPREF3230_01126</name>
</gene>
<evidence type="ECO:0000313" key="2">
    <source>
        <dbReference type="EMBL" id="KXI16305.1"/>
    </source>
</evidence>
<dbReference type="RefSeq" id="WP_075523867.1">
    <property type="nucleotide sequence ID" value="NZ_KQ961872.1"/>
</dbReference>